<dbReference type="PANTHER" id="PTHR43179:SF12">
    <property type="entry name" value="GALACTOFURANOSYLTRANSFERASE GLFT2"/>
    <property type="match status" value="1"/>
</dbReference>
<comment type="pathway">
    <text evidence="1">Cell wall biogenesis; cell wall polysaccharide biosynthesis.</text>
</comment>
<dbReference type="PANTHER" id="PTHR43179">
    <property type="entry name" value="RHAMNOSYLTRANSFERASE WBBL"/>
    <property type="match status" value="1"/>
</dbReference>
<evidence type="ECO:0000256" key="3">
    <source>
        <dbReference type="ARBA" id="ARBA00022676"/>
    </source>
</evidence>
<evidence type="ECO:0000256" key="2">
    <source>
        <dbReference type="ARBA" id="ARBA00006739"/>
    </source>
</evidence>
<sequence>MSSSLFGIAILVLNQLDMTRQCIHYIRAYSSQHIPILIIDNGSSLEYQPELQALGDYYIRNEVNIGVIPAMNQAWQVLDTTYIMYLHNDLLILEPHFDVKINRVLAQVSSVGAAGFGGGHSMDCRGFRTSFTSNMINAEVHGTRMLQDYVPSVVLDGMCLIIRKELILEIGGIANQYPIHHYYDMDICLESIYRGYKVLTIGVYVHHVGSQTSSQSDYSAWLEQFGLTEMSLYGQNQIIFNQKWGHKQAISVDSQFNYYDANGPIAMKI</sequence>
<evidence type="ECO:0000256" key="1">
    <source>
        <dbReference type="ARBA" id="ARBA00004776"/>
    </source>
</evidence>
<evidence type="ECO:0000259" key="5">
    <source>
        <dbReference type="Pfam" id="PF00535"/>
    </source>
</evidence>
<evidence type="ECO:0000313" key="7">
    <source>
        <dbReference type="Proteomes" id="UP001199916"/>
    </source>
</evidence>
<proteinExistence type="inferred from homology"/>
<accession>A0ABS8YLI5</accession>
<dbReference type="RefSeq" id="WP_233697911.1">
    <property type="nucleotide sequence ID" value="NZ_JAJNBZ010000017.1"/>
</dbReference>
<dbReference type="InterPro" id="IPR029044">
    <property type="entry name" value="Nucleotide-diphossugar_trans"/>
</dbReference>
<dbReference type="Pfam" id="PF00535">
    <property type="entry name" value="Glycos_transf_2"/>
    <property type="match status" value="1"/>
</dbReference>
<organism evidence="6 7">
    <name type="scientific">Paenibacillus profundus</name>
    <dbReference type="NCBI Taxonomy" id="1173085"/>
    <lineage>
        <taxon>Bacteria</taxon>
        <taxon>Bacillati</taxon>
        <taxon>Bacillota</taxon>
        <taxon>Bacilli</taxon>
        <taxon>Bacillales</taxon>
        <taxon>Paenibacillaceae</taxon>
        <taxon>Paenibacillus</taxon>
    </lineage>
</organism>
<evidence type="ECO:0000313" key="6">
    <source>
        <dbReference type="EMBL" id="MCE5171430.1"/>
    </source>
</evidence>
<comment type="similarity">
    <text evidence="2">Belongs to the glycosyltransferase 2 family.</text>
</comment>
<keyword evidence="4" id="KW-0808">Transferase</keyword>
<dbReference type="Proteomes" id="UP001199916">
    <property type="component" value="Unassembled WGS sequence"/>
</dbReference>
<keyword evidence="3" id="KW-0328">Glycosyltransferase</keyword>
<comment type="caution">
    <text evidence="6">The sequence shown here is derived from an EMBL/GenBank/DDBJ whole genome shotgun (WGS) entry which is preliminary data.</text>
</comment>
<dbReference type="InterPro" id="IPR001173">
    <property type="entry name" value="Glyco_trans_2-like"/>
</dbReference>
<protein>
    <submittedName>
        <fullName evidence="6">Glycosyltransferase</fullName>
    </submittedName>
</protein>
<reference evidence="6 7" key="1">
    <citation type="submission" date="2021-11" db="EMBL/GenBank/DDBJ databases">
        <title>Draft genome sequence of Paenibacillus profundus YoMME, a new Gram-positive bacteria with exoelectrogenic properties.</title>
        <authorList>
            <person name="Hubenova Y."/>
            <person name="Hubenova E."/>
            <person name="Manasiev Y."/>
            <person name="Peykov S."/>
            <person name="Mitov M."/>
        </authorList>
    </citation>
    <scope>NUCLEOTIDE SEQUENCE [LARGE SCALE GENOMIC DNA]</scope>
    <source>
        <strain evidence="6 7">YoMME</strain>
    </source>
</reference>
<name>A0ABS8YLI5_9BACL</name>
<dbReference type="Gene3D" id="3.90.550.10">
    <property type="entry name" value="Spore Coat Polysaccharide Biosynthesis Protein SpsA, Chain A"/>
    <property type="match status" value="1"/>
</dbReference>
<dbReference type="EMBL" id="JAJNBZ010000017">
    <property type="protein sequence ID" value="MCE5171430.1"/>
    <property type="molecule type" value="Genomic_DNA"/>
</dbReference>
<keyword evidence="7" id="KW-1185">Reference proteome</keyword>
<gene>
    <name evidence="6" type="ORF">LQV63_19195</name>
</gene>
<feature type="domain" description="Glycosyltransferase 2-like" evidence="5">
    <location>
        <begin position="8"/>
        <end position="95"/>
    </location>
</feature>
<dbReference type="SUPFAM" id="SSF53448">
    <property type="entry name" value="Nucleotide-diphospho-sugar transferases"/>
    <property type="match status" value="1"/>
</dbReference>
<evidence type="ECO:0000256" key="4">
    <source>
        <dbReference type="ARBA" id="ARBA00022679"/>
    </source>
</evidence>